<evidence type="ECO:0000313" key="6">
    <source>
        <dbReference type="EMBL" id="KAH1175900.1"/>
    </source>
</evidence>
<name>A0A9D3XB05_9SAUR</name>
<dbReference type="InterPro" id="IPR055170">
    <property type="entry name" value="GFO_IDH_MocA-like_dom"/>
</dbReference>
<comment type="caution">
    <text evidence="6">The sequence shown here is derived from an EMBL/GenBank/DDBJ whole genome shotgun (WGS) entry which is preliminary data.</text>
</comment>
<evidence type="ECO:0000259" key="5">
    <source>
        <dbReference type="Pfam" id="PF22725"/>
    </source>
</evidence>
<evidence type="ECO:0000313" key="7">
    <source>
        <dbReference type="Proteomes" id="UP000827986"/>
    </source>
</evidence>
<dbReference type="EMBL" id="JAHDVG010000476">
    <property type="protein sequence ID" value="KAH1175900.1"/>
    <property type="molecule type" value="Genomic_DNA"/>
</dbReference>
<evidence type="ECO:0000256" key="3">
    <source>
        <dbReference type="SAM" id="MobiDB-lite"/>
    </source>
</evidence>
<protein>
    <recommendedName>
        <fullName evidence="8">T73AS protein</fullName>
    </recommendedName>
</protein>
<dbReference type="InterPro" id="IPR000683">
    <property type="entry name" value="Gfo/Idh/MocA-like_OxRdtase_N"/>
</dbReference>
<sequence length="588" mass="63602">MSGGPRCRPRKGARPAAAGARGPGPGPAMGRKKKTLHDYAAEFSDLGVKRHLAEPGGPGESSVVETLYCKSCELPMRVRRDRILEHLSSGRHYRNRRLVKQHGLRAPVLISAGSDLGTSLSMQLDTPSLLSQPSFILSTNPCITSTGTSYSMVPSPPSYHKSLIPVHPSAISSTTSVMSAREDQTPSTSTSHPSAFAALHMRNAPVPSKQSTQRLVISEASNSVASGGSVGRYSSSGTSGSNIGLALFGVGLGNKALFQSLMEENGCCLLYIVEDQLPDVERAFNTEFLANTRVLRQQDADIVLNDQRVSGAIVCSPPEAASEIVIDALRAGKGVFCEKLPSLDRQTAEACFDEADRCGRPLVCGFYKRFDPALQFLYKKVHDSQALGRIHRISTVSSIYPAASLSFLKKSGGIFYNAAVHDIDIISLLLGESAPDTIFSLGHAFCADMAYLKDADTVAVSMKFPSGAIVTLDVSQHCTKSCDQRLEVHGSQGTLRVDNQNPLGITEHGTSVSIYSQTQADRYKEAYRELFRHFLRTLKGKEPPVITKEQFLWTIQVAAAAEQSWRNGSAVDLRNEAIDVSLIKTEIM</sequence>
<evidence type="ECO:0000259" key="4">
    <source>
        <dbReference type="Pfam" id="PF01408"/>
    </source>
</evidence>
<dbReference type="Gene3D" id="3.30.360.10">
    <property type="entry name" value="Dihydrodipicolinate Reductase, domain 2"/>
    <property type="match status" value="1"/>
</dbReference>
<dbReference type="OrthoDB" id="64915at2759"/>
<dbReference type="SUPFAM" id="SSF51735">
    <property type="entry name" value="NAD(P)-binding Rossmann-fold domains"/>
    <property type="match status" value="1"/>
</dbReference>
<dbReference type="Gene3D" id="3.40.50.720">
    <property type="entry name" value="NAD(P)-binding Rossmann-like Domain"/>
    <property type="match status" value="1"/>
</dbReference>
<dbReference type="InterPro" id="IPR036291">
    <property type="entry name" value="NAD(P)-bd_dom_sf"/>
</dbReference>
<evidence type="ECO:0008006" key="8">
    <source>
        <dbReference type="Google" id="ProtNLM"/>
    </source>
</evidence>
<feature type="domain" description="GFO/IDH/MocA-like oxidoreductase" evidence="5">
    <location>
        <begin position="379"/>
        <end position="496"/>
    </location>
</feature>
<dbReference type="Pfam" id="PF01408">
    <property type="entry name" value="GFO_IDH_MocA"/>
    <property type="match status" value="1"/>
</dbReference>
<keyword evidence="7" id="KW-1185">Reference proteome</keyword>
<evidence type="ECO:0000256" key="2">
    <source>
        <dbReference type="ARBA" id="ARBA00023002"/>
    </source>
</evidence>
<dbReference type="PANTHER" id="PTHR42840:SF3">
    <property type="entry name" value="BINDING ROSSMANN FOLD OXIDOREDUCTASE, PUTATIVE (AFU_ORTHOLOGUE AFUA_2G10240)-RELATED"/>
    <property type="match status" value="1"/>
</dbReference>
<dbReference type="GO" id="GO:0006740">
    <property type="term" value="P:NADPH regeneration"/>
    <property type="evidence" value="ECO:0007669"/>
    <property type="project" value="TreeGrafter"/>
</dbReference>
<dbReference type="GO" id="GO:0005737">
    <property type="term" value="C:cytoplasm"/>
    <property type="evidence" value="ECO:0007669"/>
    <property type="project" value="TreeGrafter"/>
</dbReference>
<keyword evidence="2" id="KW-0560">Oxidoreductase</keyword>
<dbReference type="GO" id="GO:0016491">
    <property type="term" value="F:oxidoreductase activity"/>
    <property type="evidence" value="ECO:0007669"/>
    <property type="project" value="UniProtKB-KW"/>
</dbReference>
<reference evidence="6" key="1">
    <citation type="submission" date="2021-09" db="EMBL/GenBank/DDBJ databases">
        <title>The genome of Mauremys mutica provides insights into the evolution of semi-aquatic lifestyle.</title>
        <authorList>
            <person name="Gong S."/>
            <person name="Gao Y."/>
        </authorList>
    </citation>
    <scope>NUCLEOTIDE SEQUENCE</scope>
    <source>
        <strain evidence="6">MM-2020</strain>
        <tissue evidence="6">Muscle</tissue>
    </source>
</reference>
<dbReference type="PANTHER" id="PTHR42840">
    <property type="entry name" value="NAD(P)-BINDING ROSSMANN-FOLD SUPERFAMILY PROTEIN-RELATED"/>
    <property type="match status" value="1"/>
</dbReference>
<dbReference type="GO" id="GO:0000166">
    <property type="term" value="F:nucleotide binding"/>
    <property type="evidence" value="ECO:0007669"/>
    <property type="project" value="InterPro"/>
</dbReference>
<accession>A0A9D3XB05</accession>
<dbReference type="AlphaFoldDB" id="A0A9D3XB05"/>
<comment type="similarity">
    <text evidence="1">Belongs to the Gfo/Idh/MocA family.</text>
</comment>
<feature type="region of interest" description="Disordered" evidence="3">
    <location>
        <begin position="1"/>
        <end position="34"/>
    </location>
</feature>
<dbReference type="Proteomes" id="UP000827986">
    <property type="component" value="Unassembled WGS sequence"/>
</dbReference>
<feature type="domain" description="Gfo/Idh/MocA-like oxidoreductase N-terminal" evidence="4">
    <location>
        <begin position="246"/>
        <end position="363"/>
    </location>
</feature>
<gene>
    <name evidence="6" type="ORF">KIL84_022425</name>
</gene>
<organism evidence="6 7">
    <name type="scientific">Mauremys mutica</name>
    <name type="common">yellowpond turtle</name>
    <dbReference type="NCBI Taxonomy" id="74926"/>
    <lineage>
        <taxon>Eukaryota</taxon>
        <taxon>Metazoa</taxon>
        <taxon>Chordata</taxon>
        <taxon>Craniata</taxon>
        <taxon>Vertebrata</taxon>
        <taxon>Euteleostomi</taxon>
        <taxon>Archelosauria</taxon>
        <taxon>Testudinata</taxon>
        <taxon>Testudines</taxon>
        <taxon>Cryptodira</taxon>
        <taxon>Durocryptodira</taxon>
        <taxon>Testudinoidea</taxon>
        <taxon>Geoemydidae</taxon>
        <taxon>Geoemydinae</taxon>
        <taxon>Mauremys</taxon>
    </lineage>
</organism>
<proteinExistence type="inferred from homology"/>
<dbReference type="Pfam" id="PF22725">
    <property type="entry name" value="GFO_IDH_MocA_C3"/>
    <property type="match status" value="1"/>
</dbReference>
<evidence type="ECO:0000256" key="1">
    <source>
        <dbReference type="ARBA" id="ARBA00010928"/>
    </source>
</evidence>
<dbReference type="SUPFAM" id="SSF55347">
    <property type="entry name" value="Glyceraldehyde-3-phosphate dehydrogenase-like, C-terminal domain"/>
    <property type="match status" value="1"/>
</dbReference>